<dbReference type="InterPro" id="IPR015424">
    <property type="entry name" value="PyrdxlP-dep_Trfase"/>
</dbReference>
<sequence length="431" mass="45966">MPDIIGYLQEKYQIDAELCDLARQAEEKAKPEFERIGATAKINQARVLCAFRDAGISEYHLRDGNGYGYGDPGREGLENVYALTFGAEAALVRAQIISGTHAISLALASILKPGDLLLSATGTPYDTLAKIIGTSKAEGSSLCGQGITYKEAPLTVEGRPDYEKIQGLLAENPRAVLIQRSRGYSWRPALSVQEIYELVSLIKEYNSNIICFVDNCYGEFVEEREPTDAGADLMAGSLIKNPGGGLAPSGGYLVGKKELVAQAADRLIAPGLGQNMGTNLGLGPLFYQGFFMSPHTVAEALKGALIAVHLFTTLGFETSPAPGSQRSDIVQAIKLNDPEGVKAFCHGIQKASPVDSRAIPVASSLPGYQDKVIMAGGTFVQGSSIELTADAPMRPPYIVYLQGGLSYAHAVIGILQAVQELKNEGLLPLQM</sequence>
<evidence type="ECO:0000313" key="2">
    <source>
        <dbReference type="Proteomes" id="UP000046155"/>
    </source>
</evidence>
<dbReference type="Pfam" id="PF06838">
    <property type="entry name" value="Met_gamma_lyase"/>
    <property type="match status" value="1"/>
</dbReference>
<evidence type="ECO:0000313" key="1">
    <source>
        <dbReference type="EMBL" id="CEO88099.1"/>
    </source>
</evidence>
<gene>
    <name evidence="1" type="ORF">SSCH_1470008</name>
</gene>
<proteinExistence type="predicted"/>
<dbReference type="Proteomes" id="UP000046155">
    <property type="component" value="Unassembled WGS sequence"/>
</dbReference>
<accession>A0A0B7MC26</accession>
<dbReference type="OrthoDB" id="9764766at2"/>
<evidence type="ECO:0008006" key="3">
    <source>
        <dbReference type="Google" id="ProtNLM"/>
    </source>
</evidence>
<dbReference type="Gene3D" id="3.40.640.10">
    <property type="entry name" value="Type I PLP-dependent aspartate aminotransferase-like (Major domain)"/>
    <property type="match status" value="1"/>
</dbReference>
<protein>
    <recommendedName>
        <fullName evidence="3">Aluminum resistance protein</fullName>
    </recommendedName>
</protein>
<reference evidence="2" key="1">
    <citation type="submission" date="2015-01" db="EMBL/GenBank/DDBJ databases">
        <authorList>
            <person name="Manzoor Shahid"/>
            <person name="Zubair Saima"/>
        </authorList>
    </citation>
    <scope>NUCLEOTIDE SEQUENCE [LARGE SCALE GENOMIC DNA]</scope>
    <source>
        <strain evidence="2">Sp3</strain>
    </source>
</reference>
<dbReference type="AlphaFoldDB" id="A0A0B7MC26"/>
<dbReference type="PANTHER" id="PTHR46658">
    <property type="entry name" value="CYS OR MET METABOLISM PYRIDOXAL-PHOSPHATE-DEPENDENT ENZYME"/>
    <property type="match status" value="1"/>
</dbReference>
<keyword evidence="2" id="KW-1185">Reference proteome</keyword>
<dbReference type="Gene3D" id="3.90.1150.60">
    <property type="entry name" value="Methioning gamme-lyase, C-terminal domain"/>
    <property type="match status" value="1"/>
</dbReference>
<organism evidence="1 2">
    <name type="scientific">Syntrophaceticus schinkii</name>
    <dbReference type="NCBI Taxonomy" id="499207"/>
    <lineage>
        <taxon>Bacteria</taxon>
        <taxon>Bacillati</taxon>
        <taxon>Bacillota</taxon>
        <taxon>Clostridia</taxon>
        <taxon>Thermoanaerobacterales</taxon>
        <taxon>Thermoanaerobacterales Family III. Incertae Sedis</taxon>
        <taxon>Syntrophaceticus</taxon>
    </lineage>
</organism>
<dbReference type="PANTHER" id="PTHR46658:SF1">
    <property type="entry name" value="CYS OR MET METABOLISM PYRIDOXAL-PHOSPHATE-DEPENDENT ENZYME"/>
    <property type="match status" value="1"/>
</dbReference>
<dbReference type="EMBL" id="CDRZ01000054">
    <property type="protein sequence ID" value="CEO88099.1"/>
    <property type="molecule type" value="Genomic_DNA"/>
</dbReference>
<dbReference type="RefSeq" id="WP_044664329.1">
    <property type="nucleotide sequence ID" value="NZ_CDRZ01000054.1"/>
</dbReference>
<dbReference type="InterPro" id="IPR015421">
    <property type="entry name" value="PyrdxlP-dep_Trfase_major"/>
</dbReference>
<name>A0A0B7MC26_9FIRM</name>
<dbReference type="InterPro" id="IPR009651">
    <property type="entry name" value="Met_g_lyase_put"/>
</dbReference>
<dbReference type="SUPFAM" id="SSF53383">
    <property type="entry name" value="PLP-dependent transferases"/>
    <property type="match status" value="1"/>
</dbReference>